<evidence type="ECO:0000313" key="2">
    <source>
        <dbReference type="EMBL" id="PTM44254.1"/>
    </source>
</evidence>
<accession>A0A2T4YLQ8</accession>
<evidence type="ECO:0000256" key="1">
    <source>
        <dbReference type="SAM" id="Phobius"/>
    </source>
</evidence>
<keyword evidence="3" id="KW-1185">Reference proteome</keyword>
<dbReference type="RefSeq" id="WP_170118371.1">
    <property type="nucleotide sequence ID" value="NZ_PZZL01000035.1"/>
</dbReference>
<dbReference type="EMBL" id="PZZL01000035">
    <property type="protein sequence ID" value="PTM44254.1"/>
    <property type="molecule type" value="Genomic_DNA"/>
</dbReference>
<reference evidence="2 3" key="1">
    <citation type="submission" date="2018-04" db="EMBL/GenBank/DDBJ databases">
        <title>Genomic Encyclopedia of Archaeal and Bacterial Type Strains, Phase II (KMG-II): from individual species to whole genera.</title>
        <authorList>
            <person name="Goeker M."/>
        </authorList>
    </citation>
    <scope>NUCLEOTIDE SEQUENCE [LARGE SCALE GENOMIC DNA]</scope>
    <source>
        <strain evidence="2 3">DSM 25521</strain>
    </source>
</reference>
<evidence type="ECO:0000313" key="3">
    <source>
        <dbReference type="Proteomes" id="UP000241808"/>
    </source>
</evidence>
<sequence length="49" mass="4923">MTPDLSAALVGQIVSGVGGALIAITGTKMVLDRFRGPTASMAMGLMLMA</sequence>
<evidence type="ECO:0008006" key="4">
    <source>
        <dbReference type="Google" id="ProtNLM"/>
    </source>
</evidence>
<organism evidence="2 3">
    <name type="scientific">Phreatobacter oligotrophus</name>
    <dbReference type="NCBI Taxonomy" id="1122261"/>
    <lineage>
        <taxon>Bacteria</taxon>
        <taxon>Pseudomonadati</taxon>
        <taxon>Pseudomonadota</taxon>
        <taxon>Alphaproteobacteria</taxon>
        <taxon>Hyphomicrobiales</taxon>
        <taxon>Phreatobacteraceae</taxon>
        <taxon>Phreatobacter</taxon>
    </lineage>
</organism>
<keyword evidence="1" id="KW-1133">Transmembrane helix</keyword>
<proteinExistence type="predicted"/>
<gene>
    <name evidence="2" type="ORF">C8P69_1353</name>
</gene>
<protein>
    <recommendedName>
        <fullName evidence="4">MFS transporter</fullName>
    </recommendedName>
</protein>
<name>A0A2T4YLQ8_9HYPH</name>
<keyword evidence="1" id="KW-0472">Membrane</keyword>
<comment type="caution">
    <text evidence="2">The sequence shown here is derived from an EMBL/GenBank/DDBJ whole genome shotgun (WGS) entry which is preliminary data.</text>
</comment>
<feature type="transmembrane region" description="Helical" evidence="1">
    <location>
        <begin position="6"/>
        <end position="25"/>
    </location>
</feature>
<keyword evidence="1" id="KW-0812">Transmembrane</keyword>
<dbReference type="Proteomes" id="UP000241808">
    <property type="component" value="Unassembled WGS sequence"/>
</dbReference>
<dbReference type="AlphaFoldDB" id="A0A2T4YLQ8"/>